<dbReference type="SMART" id="SM00255">
    <property type="entry name" value="TIR"/>
    <property type="match status" value="1"/>
</dbReference>
<gene>
    <name evidence="2" type="ORF">SAMN05421813_1469</name>
</gene>
<dbReference type="AlphaFoldDB" id="A0A1G9YXB3"/>
<dbReference type="InterPro" id="IPR011990">
    <property type="entry name" value="TPR-like_helical_dom_sf"/>
</dbReference>
<dbReference type="PANTHER" id="PTHR36766:SF30">
    <property type="entry name" value="TIR-NBS TYPE DISEASE RESISTANCE PROTEIN-RELATED"/>
    <property type="match status" value="1"/>
</dbReference>
<dbReference type="InterPro" id="IPR027417">
    <property type="entry name" value="P-loop_NTPase"/>
</dbReference>
<evidence type="ECO:0000313" key="2">
    <source>
        <dbReference type="EMBL" id="SDN13325.1"/>
    </source>
</evidence>
<dbReference type="Pfam" id="PF13676">
    <property type="entry name" value="TIR_2"/>
    <property type="match status" value="1"/>
</dbReference>
<dbReference type="RefSeq" id="WP_090707188.1">
    <property type="nucleotide sequence ID" value="NZ_FNHH01000046.1"/>
</dbReference>
<dbReference type="OrthoDB" id="1148122at2"/>
<accession>A0A1G9YXB3</accession>
<proteinExistence type="predicted"/>
<protein>
    <submittedName>
        <fullName evidence="2">NB-ARC domain-containing protein</fullName>
    </submittedName>
</protein>
<dbReference type="SUPFAM" id="SSF52200">
    <property type="entry name" value="Toll/Interleukin receptor TIR domain"/>
    <property type="match status" value="1"/>
</dbReference>
<sequence>MLEKTNIFISYSHEDEIYKEKLEKHLGLLQRNGIIETWNDRKIVAGDEWDKKIKEELENSQIILLLVSVDFLSSDYCYDIEIKKAIEKHESGRARVIPIILRACDWHETPFGKLQALPKNAKPVKSFEDEDEAFYSVTEGLKLSISQLKKEIGSITPHDNSIKISYKFKVECDTPPNILHWRGRQKEISEIELDLHKVVFISGIGGQGKSALASCYVREIALKKEKWEFWDWRDCQEKENRIHTKIVSIISRITNNRIQAKEIANEKIEDLIELFFSELENRRIIFVFDNIDAYIEFENFQLTGTVLKLYKAALSKIHQSKFIFTCRSSINDIDIELLTIKLEGLSKEETFLLFSDYQLPFKNEEVAILSEKSFALTKGHPLWLNLIAAQARRGLEVAEKFILGITPNTHFNENNLTSILSYKILSVIWESLNDKQKILLMAFAEIVRAESQANLAKILASELNHNQFLKALKALKQLNLIVVKSMIDEEDTFELHPLVKEYVIQNFARVERSRFISLFVNFYDNLILVLKPKLSSDQPLSFFENWTAKVELDVNIDDYKTALIGLEEISTPICDAGHVEEYIRVASLVFITINWKTAINEEYSYFNSQFSKFVDTLTQFGKFDEASAFLTKYEKHIFVKGPNYIRFCEAKGHFLWFQSSYEDAIKLIEEGIALEEQSPTKSDLNLKHQLALALRDTKVKENVKRALEIFLNNRELDHLINHDEESFIDGEMYGNVGRCLQYMGNISDAIVCFKKSLKKVKDPMKQGYGYLWYAECLIAQNNIETALWFYSQSYNFWQKISPIKAIFVEKKIEAIVEINPSLTFILETSEKETERVCLEIIYQK</sequence>
<dbReference type="GO" id="GO:0043531">
    <property type="term" value="F:ADP binding"/>
    <property type="evidence" value="ECO:0007669"/>
    <property type="project" value="InterPro"/>
</dbReference>
<dbReference type="InterPro" id="IPR019734">
    <property type="entry name" value="TPR_rpt"/>
</dbReference>
<feature type="domain" description="TIR" evidence="1">
    <location>
        <begin position="3"/>
        <end position="141"/>
    </location>
</feature>
<dbReference type="GO" id="GO:0007165">
    <property type="term" value="P:signal transduction"/>
    <property type="evidence" value="ECO:0007669"/>
    <property type="project" value="InterPro"/>
</dbReference>
<dbReference type="EMBL" id="FNHH01000046">
    <property type="protein sequence ID" value="SDN13325.1"/>
    <property type="molecule type" value="Genomic_DNA"/>
</dbReference>
<reference evidence="3" key="1">
    <citation type="submission" date="2016-10" db="EMBL/GenBank/DDBJ databases">
        <authorList>
            <person name="Varghese N."/>
            <person name="Submissions S."/>
        </authorList>
    </citation>
    <scope>NUCLEOTIDE SEQUENCE [LARGE SCALE GENOMIC DNA]</scope>
    <source>
        <strain evidence="3">DSM 24536</strain>
    </source>
</reference>
<dbReference type="STRING" id="990371.SAMN05421813_1469"/>
<dbReference type="InterPro" id="IPR035897">
    <property type="entry name" value="Toll_tir_struct_dom_sf"/>
</dbReference>
<dbReference type="InterPro" id="IPR002182">
    <property type="entry name" value="NB-ARC"/>
</dbReference>
<dbReference type="Proteomes" id="UP000199226">
    <property type="component" value="Unassembled WGS sequence"/>
</dbReference>
<dbReference type="Pfam" id="PF00931">
    <property type="entry name" value="NB-ARC"/>
    <property type="match status" value="1"/>
</dbReference>
<dbReference type="Gene3D" id="1.25.40.10">
    <property type="entry name" value="Tetratricopeptide repeat domain"/>
    <property type="match status" value="1"/>
</dbReference>
<dbReference type="PROSITE" id="PS50104">
    <property type="entry name" value="TIR"/>
    <property type="match status" value="1"/>
</dbReference>
<keyword evidence="3" id="KW-1185">Reference proteome</keyword>
<dbReference type="PANTHER" id="PTHR36766">
    <property type="entry name" value="PLANT BROAD-SPECTRUM MILDEW RESISTANCE PROTEIN RPW8"/>
    <property type="match status" value="1"/>
</dbReference>
<organism evidence="2 3">
    <name type="scientific">Daejeonella rubra</name>
    <dbReference type="NCBI Taxonomy" id="990371"/>
    <lineage>
        <taxon>Bacteria</taxon>
        <taxon>Pseudomonadati</taxon>
        <taxon>Bacteroidota</taxon>
        <taxon>Sphingobacteriia</taxon>
        <taxon>Sphingobacteriales</taxon>
        <taxon>Sphingobacteriaceae</taxon>
        <taxon>Daejeonella</taxon>
    </lineage>
</organism>
<dbReference type="Gene3D" id="3.40.50.10140">
    <property type="entry name" value="Toll/interleukin-1 receptor homology (TIR) domain"/>
    <property type="match status" value="1"/>
</dbReference>
<evidence type="ECO:0000313" key="3">
    <source>
        <dbReference type="Proteomes" id="UP000199226"/>
    </source>
</evidence>
<dbReference type="SUPFAM" id="SSF81901">
    <property type="entry name" value="HCP-like"/>
    <property type="match status" value="1"/>
</dbReference>
<dbReference type="Gene3D" id="3.40.50.300">
    <property type="entry name" value="P-loop containing nucleotide triphosphate hydrolases"/>
    <property type="match status" value="1"/>
</dbReference>
<name>A0A1G9YXB3_9SPHI</name>
<evidence type="ECO:0000259" key="1">
    <source>
        <dbReference type="PROSITE" id="PS50104"/>
    </source>
</evidence>
<dbReference type="SMART" id="SM00028">
    <property type="entry name" value="TPR"/>
    <property type="match status" value="2"/>
</dbReference>
<dbReference type="InterPro" id="IPR000157">
    <property type="entry name" value="TIR_dom"/>
</dbReference>
<dbReference type="SUPFAM" id="SSF52540">
    <property type="entry name" value="P-loop containing nucleoside triphosphate hydrolases"/>
    <property type="match status" value="1"/>
</dbReference>
<dbReference type="PRINTS" id="PR00364">
    <property type="entry name" value="DISEASERSIST"/>
</dbReference>